<keyword evidence="9" id="KW-1185">Reference proteome</keyword>
<dbReference type="PANTHER" id="PTHR33392:SF10">
    <property type="entry name" value="POLYISOPRENYL-TEICHOIC ACID--PEPTIDOGLYCAN TEICHOIC ACID TRANSFERASE TAGV"/>
    <property type="match status" value="1"/>
</dbReference>
<protein>
    <submittedName>
        <fullName evidence="8">LCP family protein</fullName>
    </submittedName>
</protein>
<sequence length="342" mass="38413">MKDRHQYIQERKRVKRRRRRIALVTILLLIIGGVGYGAYSYLRPFLSLANIYSGSDREKSKLRTEEAEITKKPFSILLTGVEDYATGGKNGRTDSIIFATINPKTKHVTILSIPRDTRVNISGRDKLDKINAAHAYGGIDMTMNTVEDFLNVPVDHYVEIGFEGFKKIVDAVNGVTVDVPFDFVEGSDLNPRKGISFHKGSQHLNGEEALAYVRMRKHDPMGDFGRAQRQRQVLGALVEKLNSPSVVTKLDDIAEIIGKHVKTDIPVSDGLALYQKFSGFKASSIETLRLDGDDDYINGIYYYIPKKESQQEIHDKLWKTLDLPPESSSSSSSDDSESNEEE</sequence>
<evidence type="ECO:0000256" key="1">
    <source>
        <dbReference type="ARBA" id="ARBA00006068"/>
    </source>
</evidence>
<dbReference type="EMBL" id="JBHMAF010000034">
    <property type="protein sequence ID" value="MFB9758545.1"/>
    <property type="molecule type" value="Genomic_DNA"/>
</dbReference>
<organism evidence="8 9">
    <name type="scientific">Ectobacillus funiculus</name>
    <dbReference type="NCBI Taxonomy" id="137993"/>
    <lineage>
        <taxon>Bacteria</taxon>
        <taxon>Bacillati</taxon>
        <taxon>Bacillota</taxon>
        <taxon>Bacilli</taxon>
        <taxon>Bacillales</taxon>
        <taxon>Bacillaceae</taxon>
        <taxon>Ectobacillus</taxon>
    </lineage>
</organism>
<gene>
    <name evidence="8" type="ORF">ACFFMS_08430</name>
</gene>
<evidence type="ECO:0000313" key="9">
    <source>
        <dbReference type="Proteomes" id="UP001589609"/>
    </source>
</evidence>
<keyword evidence="6" id="KW-0472">Membrane</keyword>
<evidence type="ECO:0000256" key="6">
    <source>
        <dbReference type="SAM" id="Phobius"/>
    </source>
</evidence>
<dbReference type="Gene3D" id="3.40.630.190">
    <property type="entry name" value="LCP protein"/>
    <property type="match status" value="1"/>
</dbReference>
<accession>A0ABV5WD84</accession>
<feature type="transmembrane region" description="Helical" evidence="6">
    <location>
        <begin position="21"/>
        <end position="42"/>
    </location>
</feature>
<reference evidence="8 9" key="1">
    <citation type="submission" date="2024-09" db="EMBL/GenBank/DDBJ databases">
        <authorList>
            <person name="Sun Q."/>
            <person name="Mori K."/>
        </authorList>
    </citation>
    <scope>NUCLEOTIDE SEQUENCE [LARGE SCALE GENOMIC DNA]</scope>
    <source>
        <strain evidence="8 9">JCM 11201</strain>
    </source>
</reference>
<evidence type="ECO:0000256" key="4">
    <source>
        <dbReference type="ARBA" id="ARBA00022989"/>
    </source>
</evidence>
<dbReference type="Pfam" id="PF03816">
    <property type="entry name" value="LytR_cpsA_psr"/>
    <property type="match status" value="1"/>
</dbReference>
<comment type="caution">
    <text evidence="8">The sequence shown here is derived from an EMBL/GenBank/DDBJ whole genome shotgun (WGS) entry which is preliminary data.</text>
</comment>
<dbReference type="RefSeq" id="WP_129729959.1">
    <property type="nucleotide sequence ID" value="NZ_JBHMAF010000034.1"/>
</dbReference>
<dbReference type="NCBIfam" id="TIGR00350">
    <property type="entry name" value="lytR_cpsA_psr"/>
    <property type="match status" value="1"/>
</dbReference>
<evidence type="ECO:0000259" key="7">
    <source>
        <dbReference type="Pfam" id="PF03816"/>
    </source>
</evidence>
<evidence type="ECO:0000313" key="8">
    <source>
        <dbReference type="EMBL" id="MFB9758545.1"/>
    </source>
</evidence>
<feature type="domain" description="Cell envelope-related transcriptional attenuator" evidence="7">
    <location>
        <begin position="92"/>
        <end position="242"/>
    </location>
</feature>
<keyword evidence="4 6" id="KW-1133">Transmembrane helix</keyword>
<dbReference type="InterPro" id="IPR004474">
    <property type="entry name" value="LytR_CpsA_psr"/>
</dbReference>
<keyword evidence="2 6" id="KW-0812">Transmembrane</keyword>
<evidence type="ECO:0000256" key="5">
    <source>
        <dbReference type="SAM" id="MobiDB-lite"/>
    </source>
</evidence>
<feature type="region of interest" description="Disordered" evidence="5">
    <location>
        <begin position="315"/>
        <end position="342"/>
    </location>
</feature>
<proteinExistence type="inferred from homology"/>
<dbReference type="PANTHER" id="PTHR33392">
    <property type="entry name" value="POLYISOPRENYL-TEICHOIC ACID--PEPTIDOGLYCAN TEICHOIC ACID TRANSFERASE TAGU"/>
    <property type="match status" value="1"/>
</dbReference>
<keyword evidence="3" id="KW-0735">Signal-anchor</keyword>
<comment type="similarity">
    <text evidence="1">Belongs to the LytR/CpsA/Psr (LCP) family.</text>
</comment>
<evidence type="ECO:0000256" key="2">
    <source>
        <dbReference type="ARBA" id="ARBA00022692"/>
    </source>
</evidence>
<name>A0ABV5WD84_9BACI</name>
<dbReference type="Proteomes" id="UP001589609">
    <property type="component" value="Unassembled WGS sequence"/>
</dbReference>
<evidence type="ECO:0000256" key="3">
    <source>
        <dbReference type="ARBA" id="ARBA00022968"/>
    </source>
</evidence>
<dbReference type="InterPro" id="IPR050922">
    <property type="entry name" value="LytR/CpsA/Psr_CW_biosynth"/>
</dbReference>